<keyword evidence="2" id="KW-0689">Ribosomal protein</keyword>
<dbReference type="GO" id="GO:0005762">
    <property type="term" value="C:mitochondrial large ribosomal subunit"/>
    <property type="evidence" value="ECO:0007669"/>
    <property type="project" value="TreeGrafter"/>
</dbReference>
<dbReference type="OrthoDB" id="250175at2759"/>
<evidence type="ECO:0000259" key="5">
    <source>
        <dbReference type="Pfam" id="PF00542"/>
    </source>
</evidence>
<dbReference type="Pfam" id="PF00542">
    <property type="entry name" value="Ribosomal_L12"/>
    <property type="match status" value="1"/>
</dbReference>
<dbReference type="SUPFAM" id="SSF48300">
    <property type="entry name" value="Ribosomal protein L7/12, oligomerisation (N-terminal) domain"/>
    <property type="match status" value="1"/>
</dbReference>
<comment type="similarity">
    <text evidence="1">Belongs to the bacterial ribosomal protein bL12 family.</text>
</comment>
<dbReference type="InParanoid" id="A0A6P8IX02"/>
<evidence type="ECO:0000259" key="6">
    <source>
        <dbReference type="Pfam" id="PF16320"/>
    </source>
</evidence>
<dbReference type="NCBIfam" id="TIGR00855">
    <property type="entry name" value="L12"/>
    <property type="match status" value="1"/>
</dbReference>
<dbReference type="PANTHER" id="PTHR45987">
    <property type="entry name" value="39S RIBOSOMAL PROTEIN L12"/>
    <property type="match status" value="1"/>
</dbReference>
<dbReference type="FunFam" id="3.30.1390.10:FF:000001">
    <property type="entry name" value="50S ribosomal protein L7/L12"/>
    <property type="match status" value="1"/>
</dbReference>
<evidence type="ECO:0000313" key="7">
    <source>
        <dbReference type="Proteomes" id="UP000515163"/>
    </source>
</evidence>
<dbReference type="PANTHER" id="PTHR45987:SF4">
    <property type="entry name" value="LARGE RIBOSOMAL SUBUNIT PROTEIN BL12M"/>
    <property type="match status" value="1"/>
</dbReference>
<gene>
    <name evidence="8" type="primary">LOC116304913</name>
</gene>
<dbReference type="Gene3D" id="1.20.5.710">
    <property type="entry name" value="Single helix bin"/>
    <property type="match status" value="1"/>
</dbReference>
<feature type="domain" description="Large ribosomal subunit protein bL12 C-terminal" evidence="5">
    <location>
        <begin position="104"/>
        <end position="172"/>
    </location>
</feature>
<dbReference type="GO" id="GO:0006412">
    <property type="term" value="P:translation"/>
    <property type="evidence" value="ECO:0007669"/>
    <property type="project" value="InterPro"/>
</dbReference>
<protein>
    <submittedName>
        <fullName evidence="8">39S ribosomal protein L12, mitochondrial-like</fullName>
    </submittedName>
</protein>
<dbReference type="KEGG" id="aten:116304913"/>
<organism evidence="7 8">
    <name type="scientific">Actinia tenebrosa</name>
    <name type="common">Australian red waratah sea anemone</name>
    <dbReference type="NCBI Taxonomy" id="6105"/>
    <lineage>
        <taxon>Eukaryota</taxon>
        <taxon>Metazoa</taxon>
        <taxon>Cnidaria</taxon>
        <taxon>Anthozoa</taxon>
        <taxon>Hexacorallia</taxon>
        <taxon>Actiniaria</taxon>
        <taxon>Actiniidae</taxon>
        <taxon>Actinia</taxon>
    </lineage>
</organism>
<name>A0A6P8IX02_ACTTE</name>
<evidence type="ECO:0000256" key="1">
    <source>
        <dbReference type="ARBA" id="ARBA00007197"/>
    </source>
</evidence>
<reference evidence="8" key="1">
    <citation type="submission" date="2025-08" db="UniProtKB">
        <authorList>
            <consortium name="RefSeq"/>
        </authorList>
    </citation>
    <scope>IDENTIFICATION</scope>
    <source>
        <tissue evidence="8">Tentacle</tissue>
    </source>
</reference>
<evidence type="ECO:0000256" key="4">
    <source>
        <dbReference type="SAM" id="MobiDB-lite"/>
    </source>
</evidence>
<dbReference type="InterPro" id="IPR008932">
    <property type="entry name" value="Ribosomal_bL12_oligo"/>
</dbReference>
<evidence type="ECO:0000313" key="8">
    <source>
        <dbReference type="RefSeq" id="XP_031570568.1"/>
    </source>
</evidence>
<evidence type="ECO:0000256" key="3">
    <source>
        <dbReference type="ARBA" id="ARBA00023274"/>
    </source>
</evidence>
<feature type="compositionally biased region" description="Polar residues" evidence="4">
    <location>
        <begin position="1"/>
        <end position="16"/>
    </location>
</feature>
<dbReference type="SUPFAM" id="SSF54736">
    <property type="entry name" value="ClpS-like"/>
    <property type="match status" value="1"/>
</dbReference>
<accession>A0A6P8IX02</accession>
<dbReference type="InterPro" id="IPR036235">
    <property type="entry name" value="Ribosomal_bL12_oligo_N_sf"/>
</dbReference>
<dbReference type="GO" id="GO:0003729">
    <property type="term" value="F:mRNA binding"/>
    <property type="evidence" value="ECO:0007669"/>
    <property type="project" value="TreeGrafter"/>
</dbReference>
<dbReference type="InterPro" id="IPR013823">
    <property type="entry name" value="Ribosomal_bL12_C"/>
</dbReference>
<dbReference type="InterPro" id="IPR014719">
    <property type="entry name" value="Ribosomal_bL12_C/ClpS-like"/>
</dbReference>
<dbReference type="FunCoup" id="A0A6P8IX02">
    <property type="interactions" value="1236"/>
</dbReference>
<feature type="region of interest" description="Disordered" evidence="4">
    <location>
        <begin position="1"/>
        <end position="36"/>
    </location>
</feature>
<proteinExistence type="inferred from homology"/>
<dbReference type="GO" id="GO:0003735">
    <property type="term" value="F:structural constituent of ribosome"/>
    <property type="evidence" value="ECO:0007669"/>
    <property type="project" value="InterPro"/>
</dbReference>
<keyword evidence="3" id="KW-0687">Ribonucleoprotein</keyword>
<keyword evidence="7" id="KW-1185">Reference proteome</keyword>
<dbReference type="AlphaFoldDB" id="A0A6P8IX02"/>
<sequence length="173" mass="19027">MSCYTSRNPTLVQSHGVNKRSRGLSNLAAPEPDDAEKQYPEHIKRIVEDISKLTILEVSELNQLLKTTLKIEDVPMMAMGAMAPGPAKEGETEEPEKAPEPTEFTVKLAGFDDTAKVKLIKEIKNLIPGMNLVQAKKFVESVPQIVREKTNKEEAETVKKALEAAGATVEIES</sequence>
<dbReference type="Gene3D" id="3.30.1390.10">
    <property type="match status" value="1"/>
</dbReference>
<evidence type="ECO:0000256" key="2">
    <source>
        <dbReference type="ARBA" id="ARBA00022980"/>
    </source>
</evidence>
<dbReference type="InterPro" id="IPR000206">
    <property type="entry name" value="Ribosomal_bL12"/>
</dbReference>
<feature type="region of interest" description="Disordered" evidence="4">
    <location>
        <begin position="80"/>
        <end position="105"/>
    </location>
</feature>
<dbReference type="CDD" id="cd00387">
    <property type="entry name" value="Ribosomal_L7_L12"/>
    <property type="match status" value="1"/>
</dbReference>
<dbReference type="HAMAP" id="MF_00368">
    <property type="entry name" value="Ribosomal_bL12"/>
    <property type="match status" value="1"/>
</dbReference>
<dbReference type="Pfam" id="PF16320">
    <property type="entry name" value="Ribosomal_L12_N"/>
    <property type="match status" value="1"/>
</dbReference>
<dbReference type="Proteomes" id="UP000515163">
    <property type="component" value="Unplaced"/>
</dbReference>
<dbReference type="RefSeq" id="XP_031570568.1">
    <property type="nucleotide sequence ID" value="XM_031714708.1"/>
</dbReference>
<feature type="domain" description="Large ribosomal subunit protein bL12 oligomerization" evidence="6">
    <location>
        <begin position="43"/>
        <end position="87"/>
    </location>
</feature>
<dbReference type="GeneID" id="116304913"/>